<dbReference type="GO" id="GO:0008658">
    <property type="term" value="F:penicillin binding"/>
    <property type="evidence" value="ECO:0007669"/>
    <property type="project" value="InterPro"/>
</dbReference>
<gene>
    <name evidence="8" type="ORF">GJA_2000</name>
</gene>
<name>W0V430_9BURK</name>
<comment type="similarity">
    <text evidence="2">Belongs to the class-D beta-lactamase family.</text>
</comment>
<dbReference type="EMBL" id="HG322949">
    <property type="protein sequence ID" value="CDG82636.1"/>
    <property type="molecule type" value="Genomic_DNA"/>
</dbReference>
<keyword evidence="4" id="KW-0732">Signal</keyword>
<sequence>MIRTALHNLARYRRAWRRFGNLRAGAPRIARAPVGLHFPATPMSWLAAAALAGGVAGAVLIAGHARHLEAAAATLPGDARAAIVYQPVLPGATFDVPERPGLSLDLRQGGALLVASGMRFQQAVRVDLCSQLLDPARPRLSPLRLGYRYDDVQRWVARSQASSAPLALRNVLLVAGERQAAMPEIQIGGMALADFSQPLQLDWRSTQGNARWVSDASLGQIVDAPRAQVALRQQGWLLWGDASRQSALRITRRGSAACPQAGELLLQMVHAPQDNEAVKPARALVQAFPAQGQPVAGYLAAGSYQVPAAPRNSLEDQALFNDLQAHGLLRWSAGGGIDLVPRDLALWRAAPAAARAADLGVWDGVPLDQATLKLIKRLYQQADGAYVRQQIDIFNDELRLLAWRFKSGSTAPWSASRHGALATPIPAMPVAASRLFADLPQGWAPWQRVAGWPQGKLRLALAEPAGGAEQFELMLIGRPLAVSGARLHAMPACGGRACPAPDSAQILTLTALPGARAIELDIAALDASTLRGQKDQSYRHLRVAGGKLAWQALDNNGAPNARPRAPSPVLLQDRTGTLLWADGLPTRAASDAGLGPLLGLGSDHGNSVAGMLGRLPLPSTGRLSLDLPLQTLSQRVLDCIGLRRGRWDGKQCSGGQGVPDGRRAGLVFLDAENGDILAAAGAGGAPVSAANWREVRDFDQANPARSPLRLPALQHDGGAHQSPGSTFKIISALGLETAARTDSRIDALLGGLPLAAINGMARQRGFGFQTDAATYPYMPANGKLAHITNYREQSLDRRAQDGRLGLAQALTYSLNTWFAWTAELSDRSLFGRPDGGAPDLQALDPEALDALRPIAAAAHTLGFEQPVRLDGGLLPADFAWAGWDALQATPSHIDTIHTRHELRQMAIGLRMQTTPLQMALASAAIGQGRIVAPRLLLALDGRDSKVPEPRPLDVRLDRIRAGMKGVVETGTGAGAFGGALLAPLRRGLYGKTGTAPSSVTLPDGAKREVNTVWFTGWLEPGSMPGQAHRIAVAAFVSHSDGSGGQHAAPVVAAVLSSLLTQSNEKRGK</sequence>
<dbReference type="SUPFAM" id="SSF56601">
    <property type="entry name" value="beta-lactamase/transpeptidase-like"/>
    <property type="match status" value="1"/>
</dbReference>
<dbReference type="KEGG" id="jag:GJA_2000"/>
<feature type="domain" description="Penicillin-binding protein transpeptidase" evidence="7">
    <location>
        <begin position="799"/>
        <end position="1055"/>
    </location>
</feature>
<dbReference type="PANTHER" id="PTHR30627">
    <property type="entry name" value="PEPTIDOGLYCAN D,D-TRANSPEPTIDASE"/>
    <property type="match status" value="1"/>
</dbReference>
<dbReference type="GO" id="GO:0046677">
    <property type="term" value="P:response to antibiotic"/>
    <property type="evidence" value="ECO:0007669"/>
    <property type="project" value="UniProtKB-KW"/>
</dbReference>
<organism evidence="8 9">
    <name type="scientific">Janthinobacterium agaricidamnosum NBRC 102515 = DSM 9628</name>
    <dbReference type="NCBI Taxonomy" id="1349767"/>
    <lineage>
        <taxon>Bacteria</taxon>
        <taxon>Pseudomonadati</taxon>
        <taxon>Pseudomonadota</taxon>
        <taxon>Betaproteobacteria</taxon>
        <taxon>Burkholderiales</taxon>
        <taxon>Oxalobacteraceae</taxon>
        <taxon>Janthinobacterium</taxon>
    </lineage>
</organism>
<evidence type="ECO:0000256" key="4">
    <source>
        <dbReference type="ARBA" id="ARBA00022729"/>
    </source>
</evidence>
<keyword evidence="5" id="KW-0378">Hydrolase</keyword>
<comment type="catalytic activity">
    <reaction evidence="1">
        <text>a beta-lactam + H2O = a substituted beta-amino acid</text>
        <dbReference type="Rhea" id="RHEA:20401"/>
        <dbReference type="ChEBI" id="CHEBI:15377"/>
        <dbReference type="ChEBI" id="CHEBI:35627"/>
        <dbReference type="ChEBI" id="CHEBI:140347"/>
        <dbReference type="EC" id="3.5.2.6"/>
    </reaction>
</comment>
<dbReference type="STRING" id="1349767.GJA_2000"/>
<proteinExistence type="inferred from homology"/>
<dbReference type="eggNOG" id="COG0768">
    <property type="taxonomic scope" value="Bacteria"/>
</dbReference>
<evidence type="ECO:0000313" key="8">
    <source>
        <dbReference type="EMBL" id="CDG82636.1"/>
    </source>
</evidence>
<dbReference type="Proteomes" id="UP000027604">
    <property type="component" value="Chromosome I"/>
</dbReference>
<dbReference type="Pfam" id="PF00905">
    <property type="entry name" value="Transpeptidase"/>
    <property type="match status" value="1"/>
</dbReference>
<dbReference type="GO" id="GO:0005886">
    <property type="term" value="C:plasma membrane"/>
    <property type="evidence" value="ECO:0007669"/>
    <property type="project" value="TreeGrafter"/>
</dbReference>
<dbReference type="GO" id="GO:0008800">
    <property type="term" value="F:beta-lactamase activity"/>
    <property type="evidence" value="ECO:0007669"/>
    <property type="project" value="UniProtKB-EC"/>
</dbReference>
<evidence type="ECO:0000313" key="9">
    <source>
        <dbReference type="Proteomes" id="UP000027604"/>
    </source>
</evidence>
<dbReference type="EC" id="3.5.2.6" evidence="3"/>
<keyword evidence="6" id="KW-0046">Antibiotic resistance</keyword>
<dbReference type="InterPro" id="IPR001460">
    <property type="entry name" value="PCN-bd_Tpept"/>
</dbReference>
<evidence type="ECO:0000256" key="3">
    <source>
        <dbReference type="ARBA" id="ARBA00012865"/>
    </source>
</evidence>
<dbReference type="InterPro" id="IPR012338">
    <property type="entry name" value="Beta-lactam/transpept-like"/>
</dbReference>
<protein>
    <recommendedName>
        <fullName evidence="3">beta-lactamase</fullName>
        <ecNumber evidence="3">3.5.2.6</ecNumber>
    </recommendedName>
</protein>
<evidence type="ECO:0000256" key="2">
    <source>
        <dbReference type="ARBA" id="ARBA00007898"/>
    </source>
</evidence>
<dbReference type="HOGENOM" id="CLU_292537_0_0_4"/>
<accession>W0V430</accession>
<dbReference type="AlphaFoldDB" id="W0V430"/>
<evidence type="ECO:0000256" key="1">
    <source>
        <dbReference type="ARBA" id="ARBA00001526"/>
    </source>
</evidence>
<dbReference type="Gene3D" id="3.40.710.10">
    <property type="entry name" value="DD-peptidase/beta-lactamase superfamily"/>
    <property type="match status" value="1"/>
</dbReference>
<evidence type="ECO:0000256" key="6">
    <source>
        <dbReference type="ARBA" id="ARBA00023251"/>
    </source>
</evidence>
<dbReference type="PATRIC" id="fig|1349767.4.peg.3767"/>
<dbReference type="GO" id="GO:0071555">
    <property type="term" value="P:cell wall organization"/>
    <property type="evidence" value="ECO:0007669"/>
    <property type="project" value="TreeGrafter"/>
</dbReference>
<dbReference type="PANTHER" id="PTHR30627:SF6">
    <property type="entry name" value="BETA-LACTAMASE YBXI-RELATED"/>
    <property type="match status" value="1"/>
</dbReference>
<reference evidence="8 9" key="1">
    <citation type="journal article" date="2015" name="Genome Announc.">
        <title>Genome Sequence of Mushroom Soft-Rot Pathogen Janthinobacterium agaricidamnosum.</title>
        <authorList>
            <person name="Graupner K."/>
            <person name="Lackner G."/>
            <person name="Hertweck C."/>
        </authorList>
    </citation>
    <scope>NUCLEOTIDE SEQUENCE [LARGE SCALE GENOMIC DNA]</scope>
    <source>
        <strain evidence="9">NBRC 102515 / DSM 9628</strain>
    </source>
</reference>
<dbReference type="InterPro" id="IPR050515">
    <property type="entry name" value="Beta-lactam/transpept"/>
</dbReference>
<evidence type="ECO:0000256" key="5">
    <source>
        <dbReference type="ARBA" id="ARBA00022801"/>
    </source>
</evidence>
<keyword evidence="9" id="KW-1185">Reference proteome</keyword>
<evidence type="ECO:0000259" key="7">
    <source>
        <dbReference type="Pfam" id="PF00905"/>
    </source>
</evidence>